<evidence type="ECO:0000313" key="8">
    <source>
        <dbReference type="EMBL" id="CAI9776858.1"/>
    </source>
</evidence>
<dbReference type="Pfam" id="PF26168">
    <property type="entry name" value="Glyco_transf_N"/>
    <property type="match status" value="1"/>
</dbReference>
<feature type="coiled-coil region" evidence="6">
    <location>
        <begin position="397"/>
        <end position="424"/>
    </location>
</feature>
<evidence type="ECO:0000256" key="2">
    <source>
        <dbReference type="ARBA" id="ARBA00022676"/>
    </source>
</evidence>
<reference evidence="8" key="1">
    <citation type="submission" date="2023-05" db="EMBL/GenBank/DDBJ databases">
        <authorList>
            <person name="Huff M."/>
        </authorList>
    </citation>
    <scope>NUCLEOTIDE SEQUENCE</scope>
</reference>
<protein>
    <recommendedName>
        <fullName evidence="5">Glycosyltransferase</fullName>
        <ecNumber evidence="5">2.4.1.-</ecNumber>
    </recommendedName>
</protein>
<dbReference type="EC" id="2.4.1.-" evidence="5"/>
<evidence type="ECO:0000256" key="1">
    <source>
        <dbReference type="ARBA" id="ARBA00009995"/>
    </source>
</evidence>
<name>A0AAD1ZW74_9LAMI</name>
<organism evidence="8 9">
    <name type="scientific">Fraxinus pennsylvanica</name>
    <dbReference type="NCBI Taxonomy" id="56036"/>
    <lineage>
        <taxon>Eukaryota</taxon>
        <taxon>Viridiplantae</taxon>
        <taxon>Streptophyta</taxon>
        <taxon>Embryophyta</taxon>
        <taxon>Tracheophyta</taxon>
        <taxon>Spermatophyta</taxon>
        <taxon>Magnoliopsida</taxon>
        <taxon>eudicotyledons</taxon>
        <taxon>Gunneridae</taxon>
        <taxon>Pentapetalae</taxon>
        <taxon>asterids</taxon>
        <taxon>lamiids</taxon>
        <taxon>Lamiales</taxon>
        <taxon>Oleaceae</taxon>
        <taxon>Oleeae</taxon>
        <taxon>Fraxinus</taxon>
    </lineage>
</organism>
<dbReference type="PANTHER" id="PTHR48044">
    <property type="entry name" value="GLYCOSYLTRANSFERASE"/>
    <property type="match status" value="1"/>
</dbReference>
<dbReference type="AlphaFoldDB" id="A0AAD1ZW74"/>
<keyword evidence="2 4" id="KW-0328">Glycosyltransferase</keyword>
<dbReference type="EMBL" id="OU503050">
    <property type="protein sequence ID" value="CAI9776858.1"/>
    <property type="molecule type" value="Genomic_DNA"/>
</dbReference>
<keyword evidence="6" id="KW-0175">Coiled coil</keyword>
<evidence type="ECO:0000256" key="6">
    <source>
        <dbReference type="SAM" id="Coils"/>
    </source>
</evidence>
<dbReference type="CDD" id="cd03784">
    <property type="entry name" value="GT1_Gtf-like"/>
    <property type="match status" value="1"/>
</dbReference>
<dbReference type="GO" id="GO:0016138">
    <property type="term" value="P:glycoside biosynthetic process"/>
    <property type="evidence" value="ECO:0007669"/>
    <property type="project" value="UniProtKB-ARBA"/>
</dbReference>
<dbReference type="InterPro" id="IPR058980">
    <property type="entry name" value="Glyco_transf_N"/>
</dbReference>
<accession>A0AAD1ZW74</accession>
<evidence type="ECO:0000256" key="4">
    <source>
        <dbReference type="RuleBase" id="RU003718"/>
    </source>
</evidence>
<evidence type="ECO:0000256" key="3">
    <source>
        <dbReference type="ARBA" id="ARBA00022679"/>
    </source>
</evidence>
<feature type="domain" description="Glycosyltransferase N-terminal" evidence="7">
    <location>
        <begin position="2"/>
        <end position="221"/>
    </location>
</feature>
<dbReference type="Pfam" id="PF00201">
    <property type="entry name" value="UDPGT"/>
    <property type="match status" value="1"/>
</dbReference>
<dbReference type="FunFam" id="3.40.50.2000:FF:000060">
    <property type="entry name" value="Glycosyltransferase"/>
    <property type="match status" value="1"/>
</dbReference>
<dbReference type="InterPro" id="IPR035595">
    <property type="entry name" value="UDP_glycos_trans_CS"/>
</dbReference>
<evidence type="ECO:0000313" key="9">
    <source>
        <dbReference type="Proteomes" id="UP000834106"/>
    </source>
</evidence>
<dbReference type="GO" id="GO:0008194">
    <property type="term" value="F:UDP-glycosyltransferase activity"/>
    <property type="evidence" value="ECO:0007669"/>
    <property type="project" value="InterPro"/>
</dbReference>
<dbReference type="Proteomes" id="UP000834106">
    <property type="component" value="Chromosome 15"/>
</dbReference>
<keyword evidence="9" id="KW-1185">Reference proteome</keyword>
<gene>
    <name evidence="8" type="ORF">FPE_LOCUS24288</name>
</gene>
<dbReference type="PROSITE" id="PS00375">
    <property type="entry name" value="UDPGT"/>
    <property type="match status" value="1"/>
</dbReference>
<evidence type="ECO:0000256" key="5">
    <source>
        <dbReference type="RuleBase" id="RU362057"/>
    </source>
</evidence>
<dbReference type="PANTHER" id="PTHR48044:SF82">
    <property type="entry name" value="GLYCOSYLTRANSFERASE"/>
    <property type="match status" value="1"/>
</dbReference>
<dbReference type="SUPFAM" id="SSF53756">
    <property type="entry name" value="UDP-Glycosyltransferase/glycogen phosphorylase"/>
    <property type="match status" value="1"/>
</dbReference>
<sequence length="436" mass="49805">MFPWLAHGHIFPYFELAKKLSQKNFHIYFCSTAINLTSISKSIENNSCDSSVQLIELRLPSWPELPPHYHTTKNVPPDLMPKLHEAFQLSRSSFAEIIKTVKPDLVVYDFFQPWAATLASSLGIPAVYFATSGAAAFSFYHHYSTYGNATFPYQEIYLRDYERINLDILHNIEKEGEDFPFGSLKRSCEIILMRSCWGIERKYLDLLSVFCQRKMVSVGPLVTLPDREEDYSEIMKWLSKKNQFSTVFISFGSENYLSREQIEEMAQGLELCDVNFIWVIRFPLGEAIGIKDVLPEGFLERVQGRGMIVQGWAPQAKILAHPSTGGFLSHCGWSSIMESIYFGVPVIAMPLKYDQPLHARLVVEAGVCVEVPREDSGQFKRECVANSISKVIVERTGEGMRSKANELRNKMKDEEEVAINETSEQLFQLCVKFKEK</sequence>
<dbReference type="Gene3D" id="3.40.50.2000">
    <property type="entry name" value="Glycogen Phosphorylase B"/>
    <property type="match status" value="2"/>
</dbReference>
<comment type="similarity">
    <text evidence="1 4">Belongs to the UDP-glycosyltransferase family.</text>
</comment>
<proteinExistence type="inferred from homology"/>
<keyword evidence="3 4" id="KW-0808">Transferase</keyword>
<dbReference type="InterPro" id="IPR002213">
    <property type="entry name" value="UDP_glucos_trans"/>
</dbReference>
<evidence type="ECO:0000259" key="7">
    <source>
        <dbReference type="Pfam" id="PF26168"/>
    </source>
</evidence>